<dbReference type="VEuPathDB" id="TrichDB:TVAGG3_0233990"/>
<gene>
    <name evidence="1" type="ORF">TVAG_294230</name>
</gene>
<organism evidence="1 2">
    <name type="scientific">Trichomonas vaginalis (strain ATCC PRA-98 / G3)</name>
    <dbReference type="NCBI Taxonomy" id="412133"/>
    <lineage>
        <taxon>Eukaryota</taxon>
        <taxon>Metamonada</taxon>
        <taxon>Parabasalia</taxon>
        <taxon>Trichomonadida</taxon>
        <taxon>Trichomonadidae</taxon>
        <taxon>Trichomonas</taxon>
    </lineage>
</organism>
<keyword evidence="2" id="KW-1185">Reference proteome</keyword>
<dbReference type="EMBL" id="DS114143">
    <property type="protein sequence ID" value="EAX90042.1"/>
    <property type="molecule type" value="Genomic_DNA"/>
</dbReference>
<dbReference type="InParanoid" id="A2FYI3"/>
<sequence length="108" mass="12780">MLSGKTAIESAYGRGVLDEYFISEDYQYPTHISLMKIIMNDDVKEFISYIELNFPQKDSTYHYRIEDFFNYCSYYGAVNCFKHLSTIHGPTRLYNCLYYSFLVEIQTS</sequence>
<reference evidence="1" key="2">
    <citation type="journal article" date="2007" name="Science">
        <title>Draft genome sequence of the sexually transmitted pathogen Trichomonas vaginalis.</title>
        <authorList>
            <person name="Carlton J.M."/>
            <person name="Hirt R.P."/>
            <person name="Silva J.C."/>
            <person name="Delcher A.L."/>
            <person name="Schatz M."/>
            <person name="Zhao Q."/>
            <person name="Wortman J.R."/>
            <person name="Bidwell S.L."/>
            <person name="Alsmark U.C.M."/>
            <person name="Besteiro S."/>
            <person name="Sicheritz-Ponten T."/>
            <person name="Noel C.J."/>
            <person name="Dacks J.B."/>
            <person name="Foster P.G."/>
            <person name="Simillion C."/>
            <person name="Van de Peer Y."/>
            <person name="Miranda-Saavedra D."/>
            <person name="Barton G.J."/>
            <person name="Westrop G.D."/>
            <person name="Mueller S."/>
            <person name="Dessi D."/>
            <person name="Fiori P.L."/>
            <person name="Ren Q."/>
            <person name="Paulsen I."/>
            <person name="Zhang H."/>
            <person name="Bastida-Corcuera F.D."/>
            <person name="Simoes-Barbosa A."/>
            <person name="Brown M.T."/>
            <person name="Hayes R.D."/>
            <person name="Mukherjee M."/>
            <person name="Okumura C.Y."/>
            <person name="Schneider R."/>
            <person name="Smith A.J."/>
            <person name="Vanacova S."/>
            <person name="Villalvazo M."/>
            <person name="Haas B.J."/>
            <person name="Pertea M."/>
            <person name="Feldblyum T.V."/>
            <person name="Utterback T.R."/>
            <person name="Shu C.L."/>
            <person name="Osoegawa K."/>
            <person name="de Jong P.J."/>
            <person name="Hrdy I."/>
            <person name="Horvathova L."/>
            <person name="Zubacova Z."/>
            <person name="Dolezal P."/>
            <person name="Malik S.B."/>
            <person name="Logsdon J.M. Jr."/>
            <person name="Henze K."/>
            <person name="Gupta A."/>
            <person name="Wang C.C."/>
            <person name="Dunne R.L."/>
            <person name="Upcroft J.A."/>
            <person name="Upcroft P."/>
            <person name="White O."/>
            <person name="Salzberg S.L."/>
            <person name="Tang P."/>
            <person name="Chiu C.-H."/>
            <person name="Lee Y.-S."/>
            <person name="Embley T.M."/>
            <person name="Coombs G.H."/>
            <person name="Mottram J.C."/>
            <person name="Tachezy J."/>
            <person name="Fraser-Liggett C.M."/>
            <person name="Johnson P.J."/>
        </authorList>
    </citation>
    <scope>NUCLEOTIDE SEQUENCE [LARGE SCALE GENOMIC DNA]</scope>
    <source>
        <strain evidence="1">G3</strain>
    </source>
</reference>
<evidence type="ECO:0000313" key="2">
    <source>
        <dbReference type="Proteomes" id="UP000001542"/>
    </source>
</evidence>
<dbReference type="Proteomes" id="UP000001542">
    <property type="component" value="Unassembled WGS sequence"/>
</dbReference>
<dbReference type="KEGG" id="tva:4747720"/>
<dbReference type="VEuPathDB" id="TrichDB:TVAG_294230"/>
<accession>A2FYI3</accession>
<evidence type="ECO:0000313" key="1">
    <source>
        <dbReference type="EMBL" id="EAX90042.1"/>
    </source>
</evidence>
<reference evidence="1" key="1">
    <citation type="submission" date="2006-10" db="EMBL/GenBank/DDBJ databases">
        <authorList>
            <person name="Amadeo P."/>
            <person name="Zhao Q."/>
            <person name="Wortman J."/>
            <person name="Fraser-Liggett C."/>
            <person name="Carlton J."/>
        </authorList>
    </citation>
    <scope>NUCLEOTIDE SEQUENCE</scope>
    <source>
        <strain evidence="1">G3</strain>
    </source>
</reference>
<name>A2FYI3_TRIV3</name>
<proteinExistence type="predicted"/>
<dbReference type="AlphaFoldDB" id="A2FYI3"/>
<protein>
    <submittedName>
        <fullName evidence="1">Uncharacterized protein</fullName>
    </submittedName>
</protein>
<dbReference type="RefSeq" id="XP_001302972.1">
    <property type="nucleotide sequence ID" value="XM_001302971.1"/>
</dbReference>